<dbReference type="EMBL" id="SRLO01000008">
    <property type="protein sequence ID" value="TNN87926.1"/>
    <property type="molecule type" value="Genomic_DNA"/>
</dbReference>
<dbReference type="Proteomes" id="UP000314294">
    <property type="component" value="Unassembled WGS sequence"/>
</dbReference>
<proteinExistence type="predicted"/>
<keyword evidence="3" id="KW-1185">Reference proteome</keyword>
<accession>A0A4Z2JCI9</accession>
<organism evidence="2 3">
    <name type="scientific">Liparis tanakae</name>
    <name type="common">Tanaka's snailfish</name>
    <dbReference type="NCBI Taxonomy" id="230148"/>
    <lineage>
        <taxon>Eukaryota</taxon>
        <taxon>Metazoa</taxon>
        <taxon>Chordata</taxon>
        <taxon>Craniata</taxon>
        <taxon>Vertebrata</taxon>
        <taxon>Euteleostomi</taxon>
        <taxon>Actinopterygii</taxon>
        <taxon>Neopterygii</taxon>
        <taxon>Teleostei</taxon>
        <taxon>Neoteleostei</taxon>
        <taxon>Acanthomorphata</taxon>
        <taxon>Eupercaria</taxon>
        <taxon>Perciformes</taxon>
        <taxon>Cottioidei</taxon>
        <taxon>Cottales</taxon>
        <taxon>Liparidae</taxon>
        <taxon>Liparis</taxon>
    </lineage>
</organism>
<name>A0A4Z2JCI9_9TELE</name>
<evidence type="ECO:0000313" key="2">
    <source>
        <dbReference type="EMBL" id="TNN87926.1"/>
    </source>
</evidence>
<reference evidence="2 3" key="1">
    <citation type="submission" date="2019-03" db="EMBL/GenBank/DDBJ databases">
        <title>First draft genome of Liparis tanakae, snailfish: a comprehensive survey of snailfish specific genes.</title>
        <authorList>
            <person name="Kim W."/>
            <person name="Song I."/>
            <person name="Jeong J.-H."/>
            <person name="Kim D."/>
            <person name="Kim S."/>
            <person name="Ryu S."/>
            <person name="Song J.Y."/>
            <person name="Lee S.K."/>
        </authorList>
    </citation>
    <scope>NUCLEOTIDE SEQUENCE [LARGE SCALE GENOMIC DNA]</scope>
    <source>
        <tissue evidence="2">Muscle</tissue>
    </source>
</reference>
<dbReference type="AlphaFoldDB" id="A0A4Z2JCI9"/>
<evidence type="ECO:0000313" key="3">
    <source>
        <dbReference type="Proteomes" id="UP000314294"/>
    </source>
</evidence>
<evidence type="ECO:0000256" key="1">
    <source>
        <dbReference type="SAM" id="MobiDB-lite"/>
    </source>
</evidence>
<sequence length="93" mass="9970">MKGPLDSRVDGSVRGLQRHFPCPGGSSDSGPGGYTLVPVRRLEDPGMEPQCYQRHSNASLPCAFPCGIACVVTPMKCPIVPLWILSADLMSKQ</sequence>
<feature type="region of interest" description="Disordered" evidence="1">
    <location>
        <begin position="1"/>
        <end position="39"/>
    </location>
</feature>
<gene>
    <name evidence="2" type="ORF">EYF80_001890</name>
</gene>
<feature type="compositionally biased region" description="Basic and acidic residues" evidence="1">
    <location>
        <begin position="1"/>
        <end position="11"/>
    </location>
</feature>
<comment type="caution">
    <text evidence="2">The sequence shown here is derived from an EMBL/GenBank/DDBJ whole genome shotgun (WGS) entry which is preliminary data.</text>
</comment>
<protein>
    <submittedName>
        <fullName evidence="2">Uncharacterized protein</fullName>
    </submittedName>
</protein>